<evidence type="ECO:0000313" key="6">
    <source>
        <dbReference type="Proteomes" id="UP001500767"/>
    </source>
</evidence>
<dbReference type="Pfam" id="PF25975">
    <property type="entry name" value="CzcB_C"/>
    <property type="match status" value="1"/>
</dbReference>
<dbReference type="InterPro" id="IPR058647">
    <property type="entry name" value="BSH_CzcB-like"/>
</dbReference>
<feature type="compositionally biased region" description="Gly residues" evidence="2">
    <location>
        <begin position="188"/>
        <end position="206"/>
    </location>
</feature>
<dbReference type="InterPro" id="IPR058649">
    <property type="entry name" value="CzcB_C"/>
</dbReference>
<comment type="caution">
    <text evidence="5">The sequence shown here is derived from an EMBL/GenBank/DDBJ whole genome shotgun (WGS) entry which is preliminary data.</text>
</comment>
<dbReference type="Gene3D" id="2.40.420.20">
    <property type="match status" value="1"/>
</dbReference>
<dbReference type="Gene3D" id="2.40.30.170">
    <property type="match status" value="1"/>
</dbReference>
<gene>
    <name evidence="5" type="ORF">GCM10022197_31520</name>
</gene>
<organism evidence="5 6">
    <name type="scientific">Microlunatus spumicola</name>
    <dbReference type="NCBI Taxonomy" id="81499"/>
    <lineage>
        <taxon>Bacteria</taxon>
        <taxon>Bacillati</taxon>
        <taxon>Actinomycetota</taxon>
        <taxon>Actinomycetes</taxon>
        <taxon>Propionibacteriales</taxon>
        <taxon>Propionibacteriaceae</taxon>
        <taxon>Microlunatus</taxon>
    </lineage>
</organism>
<feature type="region of interest" description="Disordered" evidence="2">
    <location>
        <begin position="417"/>
        <end position="440"/>
    </location>
</feature>
<protein>
    <submittedName>
        <fullName evidence="5">Efflux RND transporter periplasmic adaptor subunit</fullName>
    </submittedName>
</protein>
<dbReference type="Pfam" id="PF25973">
    <property type="entry name" value="BSH_CzcB"/>
    <property type="match status" value="1"/>
</dbReference>
<dbReference type="PANTHER" id="PTHR30469:SF33">
    <property type="entry name" value="SLR1207 PROTEIN"/>
    <property type="match status" value="1"/>
</dbReference>
<dbReference type="RefSeq" id="WP_344742506.1">
    <property type="nucleotide sequence ID" value="NZ_BAAAYR010000004.1"/>
</dbReference>
<feature type="domain" description="CzcB-like barrel-sandwich hybrid" evidence="3">
    <location>
        <begin position="79"/>
        <end position="187"/>
    </location>
</feature>
<evidence type="ECO:0000259" key="3">
    <source>
        <dbReference type="Pfam" id="PF25973"/>
    </source>
</evidence>
<sequence length="440" mass="42009">MRRARPTNAHPRRRWLVVAVVALVLVGGGGALAWGLTRGTSTPAATERTVTASRETVKETVGATGTVEPARRADLTFGASGTVTSVEVAVGDSVAKGDVLATLDDDDLQADLDAAQAELESARDDLTTAEDDTTSTTAELNAAKAKVATDESAVSTADTALDAAKLRATFAGTVAEVGVAKGDTVGSGSSGSGSSGSGSSGSGSSGSGSASSGTTAAVTVISTDRYTVSAAVGSADLAKVKKGLQAQITTAGSTATVFGTVSSVAVMASTGTSGGTGTGTTTMGGTATFPVTVAVTGTRKDLYAGASATVSIIVSQRDDVLTVPTAAVSTANGQTVVTRLVGTAKVPTPVTLGTSYGATTEVTKGLAEGDQVVVTVAARTPGGTASGRTATGTGGYGGYGGGTGGGGFGGGGLVGGGTGTGTGTGTGRTGGTGGTGGGTR</sequence>
<evidence type="ECO:0000256" key="2">
    <source>
        <dbReference type="SAM" id="MobiDB-lite"/>
    </source>
</evidence>
<feature type="region of interest" description="Disordered" evidence="2">
    <location>
        <begin position="182"/>
        <end position="213"/>
    </location>
</feature>
<dbReference type="Proteomes" id="UP001500767">
    <property type="component" value="Unassembled WGS sequence"/>
</dbReference>
<feature type="coiled-coil region" evidence="1">
    <location>
        <begin position="105"/>
        <end position="132"/>
    </location>
</feature>
<evidence type="ECO:0000256" key="1">
    <source>
        <dbReference type="SAM" id="Coils"/>
    </source>
</evidence>
<feature type="domain" description="CzcB-like C-terminal circularly permuted SH3-like" evidence="4">
    <location>
        <begin position="321"/>
        <end position="375"/>
    </location>
</feature>
<keyword evidence="1" id="KW-0175">Coiled coil</keyword>
<name>A0ABP6XTP1_9ACTN</name>
<accession>A0ABP6XTP1</accession>
<proteinExistence type="predicted"/>
<dbReference type="SUPFAM" id="SSF111369">
    <property type="entry name" value="HlyD-like secretion proteins"/>
    <property type="match status" value="1"/>
</dbReference>
<dbReference type="Gene3D" id="2.40.50.100">
    <property type="match status" value="1"/>
</dbReference>
<evidence type="ECO:0000313" key="5">
    <source>
        <dbReference type="EMBL" id="GAA3572469.1"/>
    </source>
</evidence>
<reference evidence="6" key="1">
    <citation type="journal article" date="2019" name="Int. J. Syst. Evol. Microbiol.">
        <title>The Global Catalogue of Microorganisms (GCM) 10K type strain sequencing project: providing services to taxonomists for standard genome sequencing and annotation.</title>
        <authorList>
            <consortium name="The Broad Institute Genomics Platform"/>
            <consortium name="The Broad Institute Genome Sequencing Center for Infectious Disease"/>
            <person name="Wu L."/>
            <person name="Ma J."/>
        </authorList>
    </citation>
    <scope>NUCLEOTIDE SEQUENCE [LARGE SCALE GENOMIC DNA]</scope>
    <source>
        <strain evidence="6">JCM 16540</strain>
    </source>
</reference>
<keyword evidence="6" id="KW-1185">Reference proteome</keyword>
<dbReference type="EMBL" id="BAAAYR010000004">
    <property type="protein sequence ID" value="GAA3572469.1"/>
    <property type="molecule type" value="Genomic_DNA"/>
</dbReference>
<evidence type="ECO:0000259" key="4">
    <source>
        <dbReference type="Pfam" id="PF25975"/>
    </source>
</evidence>
<dbReference type="Gene3D" id="1.10.287.470">
    <property type="entry name" value="Helix hairpin bin"/>
    <property type="match status" value="1"/>
</dbReference>
<dbReference type="PANTHER" id="PTHR30469">
    <property type="entry name" value="MULTIDRUG RESISTANCE PROTEIN MDTA"/>
    <property type="match status" value="1"/>
</dbReference>